<evidence type="ECO:0008006" key="3">
    <source>
        <dbReference type="Google" id="ProtNLM"/>
    </source>
</evidence>
<dbReference type="Proteomes" id="UP000281553">
    <property type="component" value="Unassembled WGS sequence"/>
</dbReference>
<name>A0A3P7NVB7_DIBLA</name>
<accession>A0A3P7NVB7</accession>
<sequence length="121" mass="13476">MVSYADGVTFFCGHRHMDQTAQLLSEFTRDIENFFTQRGMTISAAKSSVTLFTLHPKELNRHLTIIVNGASLPLVHKPKLLGLCFDPLSTFANYAREVANKVSRCTMVLKALAGTSWRSAK</sequence>
<evidence type="ECO:0000313" key="2">
    <source>
        <dbReference type="Proteomes" id="UP000281553"/>
    </source>
</evidence>
<dbReference type="EMBL" id="UYRU01097190">
    <property type="protein sequence ID" value="VDN39958.1"/>
    <property type="molecule type" value="Genomic_DNA"/>
</dbReference>
<organism evidence="1 2">
    <name type="scientific">Dibothriocephalus latus</name>
    <name type="common">Fish tapeworm</name>
    <name type="synonym">Diphyllobothrium latum</name>
    <dbReference type="NCBI Taxonomy" id="60516"/>
    <lineage>
        <taxon>Eukaryota</taxon>
        <taxon>Metazoa</taxon>
        <taxon>Spiralia</taxon>
        <taxon>Lophotrochozoa</taxon>
        <taxon>Platyhelminthes</taxon>
        <taxon>Cestoda</taxon>
        <taxon>Eucestoda</taxon>
        <taxon>Diphyllobothriidea</taxon>
        <taxon>Diphyllobothriidae</taxon>
        <taxon>Dibothriocephalus</taxon>
    </lineage>
</organism>
<proteinExistence type="predicted"/>
<keyword evidence="2" id="KW-1185">Reference proteome</keyword>
<dbReference type="OrthoDB" id="6436989at2759"/>
<gene>
    <name evidence="1" type="ORF">DILT_LOCUS18082</name>
</gene>
<reference evidence="1 2" key="1">
    <citation type="submission" date="2018-11" db="EMBL/GenBank/DDBJ databases">
        <authorList>
            <consortium name="Pathogen Informatics"/>
        </authorList>
    </citation>
    <scope>NUCLEOTIDE SEQUENCE [LARGE SCALE GENOMIC DNA]</scope>
</reference>
<dbReference type="AlphaFoldDB" id="A0A3P7NVB7"/>
<evidence type="ECO:0000313" key="1">
    <source>
        <dbReference type="EMBL" id="VDN39958.1"/>
    </source>
</evidence>
<protein>
    <recommendedName>
        <fullName evidence="3">Reverse transcriptase domain-containing protein</fullName>
    </recommendedName>
</protein>